<dbReference type="PROSITE" id="PS00211">
    <property type="entry name" value="ABC_TRANSPORTER_1"/>
    <property type="match status" value="1"/>
</dbReference>
<evidence type="ECO:0000256" key="1">
    <source>
        <dbReference type="ARBA" id="ARBA00004413"/>
    </source>
</evidence>
<dbReference type="GO" id="GO:1900753">
    <property type="term" value="P:doxorubicin transport"/>
    <property type="evidence" value="ECO:0007669"/>
    <property type="project" value="InterPro"/>
</dbReference>
<evidence type="ECO:0000256" key="4">
    <source>
        <dbReference type="ARBA" id="ARBA00022741"/>
    </source>
</evidence>
<comment type="subcellular location">
    <subcellularLocation>
        <location evidence="1">Cell membrane</location>
        <topology evidence="1">Peripheral membrane protein</topology>
        <orientation evidence="1">Cytoplasmic side</orientation>
    </subcellularLocation>
</comment>
<keyword evidence="13" id="KW-1185">Reference proteome</keyword>
<evidence type="ECO:0000256" key="2">
    <source>
        <dbReference type="ARBA" id="ARBA00022448"/>
    </source>
</evidence>
<evidence type="ECO:0000256" key="8">
    <source>
        <dbReference type="ARBA" id="ARBA00023251"/>
    </source>
</evidence>
<dbReference type="SUPFAM" id="SSF52540">
    <property type="entry name" value="P-loop containing nucleoside triphosphate hydrolases"/>
    <property type="match status" value="1"/>
</dbReference>
<dbReference type="InterPro" id="IPR017871">
    <property type="entry name" value="ABC_transporter-like_CS"/>
</dbReference>
<keyword evidence="8" id="KW-0046">Antibiotic resistance</keyword>
<name>A0A5B8MA22_9MICO</name>
<dbReference type="FunFam" id="3.40.50.300:FF:000589">
    <property type="entry name" value="ABC transporter, ATP-binding subunit"/>
    <property type="match status" value="1"/>
</dbReference>
<evidence type="ECO:0000256" key="3">
    <source>
        <dbReference type="ARBA" id="ARBA00022475"/>
    </source>
</evidence>
<dbReference type="AlphaFoldDB" id="A0A5B8MA22"/>
<evidence type="ECO:0000256" key="6">
    <source>
        <dbReference type="ARBA" id="ARBA00022967"/>
    </source>
</evidence>
<feature type="compositionally biased region" description="Basic and acidic residues" evidence="10">
    <location>
        <begin position="321"/>
        <end position="335"/>
    </location>
</feature>
<evidence type="ECO:0000256" key="7">
    <source>
        <dbReference type="ARBA" id="ARBA00023136"/>
    </source>
</evidence>
<gene>
    <name evidence="12" type="ORF">FPZ11_18930</name>
</gene>
<keyword evidence="2" id="KW-0813">Transport</keyword>
<evidence type="ECO:0000256" key="10">
    <source>
        <dbReference type="SAM" id="MobiDB-lite"/>
    </source>
</evidence>
<comment type="similarity">
    <text evidence="9">Belongs to the ABC transporter superfamily. Drug exporter-1 (DrugE1) (TC 3.A.1.105) family.</text>
</comment>
<proteinExistence type="inferred from homology"/>
<accession>A0A5B8MA22</accession>
<evidence type="ECO:0000256" key="5">
    <source>
        <dbReference type="ARBA" id="ARBA00022840"/>
    </source>
</evidence>
<dbReference type="GO" id="GO:0005886">
    <property type="term" value="C:plasma membrane"/>
    <property type="evidence" value="ECO:0007669"/>
    <property type="project" value="UniProtKB-SubCell"/>
</dbReference>
<dbReference type="Gene3D" id="3.40.50.300">
    <property type="entry name" value="P-loop containing nucleotide triphosphate hydrolases"/>
    <property type="match status" value="1"/>
</dbReference>
<dbReference type="Pfam" id="PF00005">
    <property type="entry name" value="ABC_tran"/>
    <property type="match status" value="1"/>
</dbReference>
<organism evidence="12 13">
    <name type="scientific">Humibacter ginsenosidimutans</name>
    <dbReference type="NCBI Taxonomy" id="2599293"/>
    <lineage>
        <taxon>Bacteria</taxon>
        <taxon>Bacillati</taxon>
        <taxon>Actinomycetota</taxon>
        <taxon>Actinomycetes</taxon>
        <taxon>Micrococcales</taxon>
        <taxon>Microbacteriaceae</taxon>
        <taxon>Humibacter</taxon>
    </lineage>
</organism>
<keyword evidence="7" id="KW-0472">Membrane</keyword>
<dbReference type="GO" id="GO:0046677">
    <property type="term" value="P:response to antibiotic"/>
    <property type="evidence" value="ECO:0007669"/>
    <property type="project" value="UniProtKB-KW"/>
</dbReference>
<keyword evidence="3" id="KW-1003">Cell membrane</keyword>
<dbReference type="InterPro" id="IPR027417">
    <property type="entry name" value="P-loop_NTPase"/>
</dbReference>
<dbReference type="GO" id="GO:0005524">
    <property type="term" value="F:ATP binding"/>
    <property type="evidence" value="ECO:0007669"/>
    <property type="project" value="UniProtKB-KW"/>
</dbReference>
<dbReference type="GO" id="GO:0016887">
    <property type="term" value="F:ATP hydrolysis activity"/>
    <property type="evidence" value="ECO:0007669"/>
    <property type="project" value="InterPro"/>
</dbReference>
<dbReference type="InterPro" id="IPR003593">
    <property type="entry name" value="AAA+_ATPase"/>
</dbReference>
<evidence type="ECO:0000313" key="13">
    <source>
        <dbReference type="Proteomes" id="UP000320216"/>
    </source>
</evidence>
<feature type="domain" description="ABC transporter" evidence="11">
    <location>
        <begin position="10"/>
        <end position="240"/>
    </location>
</feature>
<reference evidence="12 13" key="1">
    <citation type="submission" date="2019-07" db="EMBL/GenBank/DDBJ databases">
        <title>Full genome sequence of Humibacter sp. WJ7-1.</title>
        <authorList>
            <person name="Im W.-T."/>
        </authorList>
    </citation>
    <scope>NUCLEOTIDE SEQUENCE [LARGE SCALE GENOMIC DNA]</scope>
    <source>
        <strain evidence="12 13">WJ7-1</strain>
    </source>
</reference>
<dbReference type="GO" id="GO:0043215">
    <property type="term" value="P:daunorubicin transport"/>
    <property type="evidence" value="ECO:0007669"/>
    <property type="project" value="InterPro"/>
</dbReference>
<keyword evidence="4" id="KW-0547">Nucleotide-binding</keyword>
<dbReference type="NCBIfam" id="TIGR01188">
    <property type="entry name" value="drrA"/>
    <property type="match status" value="1"/>
</dbReference>
<evidence type="ECO:0000313" key="12">
    <source>
        <dbReference type="EMBL" id="QDZ16542.1"/>
    </source>
</evidence>
<evidence type="ECO:0000256" key="9">
    <source>
        <dbReference type="ARBA" id="ARBA00049985"/>
    </source>
</evidence>
<dbReference type="InterPro" id="IPR005894">
    <property type="entry name" value="DrrA"/>
</dbReference>
<dbReference type="SMART" id="SM00382">
    <property type="entry name" value="AAA"/>
    <property type="match status" value="1"/>
</dbReference>
<evidence type="ECO:0000259" key="11">
    <source>
        <dbReference type="PROSITE" id="PS50893"/>
    </source>
</evidence>
<dbReference type="PANTHER" id="PTHR42711:SF19">
    <property type="entry name" value="DOXORUBICIN RESISTANCE ATP-BINDING PROTEIN DRRA"/>
    <property type="match status" value="1"/>
</dbReference>
<dbReference type="PANTHER" id="PTHR42711">
    <property type="entry name" value="ABC TRANSPORTER ATP-BINDING PROTEIN"/>
    <property type="match status" value="1"/>
</dbReference>
<dbReference type="EMBL" id="CP042305">
    <property type="protein sequence ID" value="QDZ16542.1"/>
    <property type="molecule type" value="Genomic_DNA"/>
</dbReference>
<keyword evidence="6" id="KW-1278">Translocase</keyword>
<dbReference type="PROSITE" id="PS50893">
    <property type="entry name" value="ABC_TRANSPORTER_2"/>
    <property type="match status" value="1"/>
</dbReference>
<protein>
    <submittedName>
        <fullName evidence="12">ATP-binding cassette domain-containing protein</fullName>
    </submittedName>
</protein>
<dbReference type="RefSeq" id="WP_146322546.1">
    <property type="nucleotide sequence ID" value="NZ_CP042305.1"/>
</dbReference>
<dbReference type="InterPro" id="IPR003439">
    <property type="entry name" value="ABC_transporter-like_ATP-bd"/>
</dbReference>
<dbReference type="KEGG" id="huw:FPZ11_18930"/>
<feature type="region of interest" description="Disordered" evidence="10">
    <location>
        <begin position="314"/>
        <end position="335"/>
    </location>
</feature>
<sequence length="335" mass="35451">MTTTHRQPVIEVTGLRKAYGKHAVLDGVDLHVGRGEIYALLGPNGAGKTTTVNILSTLVRPDAGSARIGGVDVLARPAQAKRMFALTGQYASVDEFQTGTENLAMMATLNHVPRAERRGRVRHLLEAFDLMDAANKRVGGYSGGMRRRLDLAISLVATPPVLFLDEPTTGLDPRSRAQLWSLVDELANAGTTILLTTQYLDEAERLADRVGVIDGGVIVATGTPDELKSQVSGDHIVFTFETRDDAQRAAASAGGKAGVEVVDDDTAVRMPTVDAVADIRGFLAHTASAGIQVTDIAIVGPTLDDVFLTLTGRPATTGADGDTKQNDSTQKEKAA</sequence>
<dbReference type="InterPro" id="IPR050763">
    <property type="entry name" value="ABC_transporter_ATP-binding"/>
</dbReference>
<keyword evidence="5 12" id="KW-0067">ATP-binding</keyword>
<dbReference type="OrthoDB" id="9804819at2"/>
<dbReference type="Proteomes" id="UP000320216">
    <property type="component" value="Chromosome"/>
</dbReference>